<dbReference type="Proteomes" id="UP000018461">
    <property type="component" value="Unassembled WGS sequence"/>
</dbReference>
<evidence type="ECO:0000313" key="7">
    <source>
        <dbReference type="EMBL" id="EHL12685.1"/>
    </source>
</evidence>
<keyword evidence="4" id="KW-0411">Iron-sulfur</keyword>
<keyword evidence="3" id="KW-0408">Iron</keyword>
<dbReference type="CDD" id="cd24034">
    <property type="entry name" value="ASKHA_NBD_O66634-like_rpt1"/>
    <property type="match status" value="1"/>
</dbReference>
<comment type="cofactor">
    <cofactor evidence="1">
        <name>[4Fe-4S] cluster</name>
        <dbReference type="ChEBI" id="CHEBI:49883"/>
    </cofactor>
</comment>
<organism evidence="7 8">
    <name type="scientific">Oribacterium parvum ACB1</name>
    <dbReference type="NCBI Taxonomy" id="796943"/>
    <lineage>
        <taxon>Bacteria</taxon>
        <taxon>Bacillati</taxon>
        <taxon>Bacillota</taxon>
        <taxon>Clostridia</taxon>
        <taxon>Lachnospirales</taxon>
        <taxon>Lachnospiraceae</taxon>
        <taxon>Oribacterium</taxon>
    </lineage>
</organism>
<keyword evidence="8" id="KW-1185">Reference proteome</keyword>
<dbReference type="InterPro" id="IPR008275">
    <property type="entry name" value="CoA_E_activase_dom"/>
</dbReference>
<dbReference type="HOGENOM" id="CLU_002393_1_0_9"/>
<dbReference type="GO" id="GO:0051536">
    <property type="term" value="F:iron-sulfur cluster binding"/>
    <property type="evidence" value="ECO:0007669"/>
    <property type="project" value="UniProtKB-KW"/>
</dbReference>
<sequence>MVIKIIQYLLRLRKYILGVFMTETYRLGIDIGSTTVKVAILDQDNHLIFSDYRRHFANIQETLADLLEEAREAHGELSCRIVVTGSGGLTLAKHMGQPFCQEVVAVAAALKENYPMTDVAIELGGEDAKIIYFKGGIDQRMNGICAGGTGSFIDQMASLLDTDAAGLNELAKNYQMIYPIAARCGVFAKTDIQPLINEGAAREDLAASIFQAVCNQTISGLAQGKPIRGHVAFLGGPLHFMPELRNSFIRTLKLTDEEIINPENSHLYAAMGSALNAEEKNAPIRLSEMIPRLRAGIQMDSEIKRMHSLFSSEEEYAEFVKRHEKAKVKRRDLKDYHGKAFFGIDAGSTTTKLALISEDGELLYTFYSGNEGSPIKTAMRAVAEIKEQLPPDAEIAYSCSTGYGEALLKSAFQLDEGEVETIAHYYAASFFEPDVDCILDIGGQDMKCIHIKDGTVDNVQLNEACSSGCGSFLETFAKSLSYSVEDFAKEALFAENPTDLGSRCTVFMNSNVKQAQKEGATVADISSGLAYSVIKNALYKVIKVTNPKDLGKHIVVQGGTFYNNAVLRALEETLGQDVIRPDIAGIMGAFGAALIARERYYIETEKLEDEILAGEEDKALLDAAGYKKTSMLPLDEILDLQYENTMSRCGLCSNKCVLTINDFGHGRKFISGNRCERGAGLPKAKSEIPNLFKYKVKRIFGYEPLSPEEAKRGEVGIPRVLNMYENYPFWAIFFKELGFRTVLSPSSNKKIYEMGIESIPSESECYPAKLVHGHIEWLINKGQKFIFYPCIPYERNETPSAGNHYNCPMVTSYAENIKNNVENLEEKSIFFMKPFLAFTNEKILTDQLTKVFVHPKQIKDSVKPAGDWTMEKIGEQFKEWNFTEKEIRNAAHLAWEELLQSRRDIEEKGEETLLWMEQTGHRGIVLAGRPYHADPEIHHGIPELISSYNFAVLTEDSISHLAEVERPIIVTDQWMYHSRLYRAAAFTKTQENLDFIQLNSFGCGLDAVTVDQAKDILNGSDKIFTVLKIDEVNNLGAARIRIRSLLAAIRVRSEKKYRRKIRSEQYKRTLFTKDMKEEGYTILCPQMSPLHFELIEPAIRAEGYNLVVLDNDNRSAIDTGLQYVNNDSCYPSIIVVGQVMEALLSGKYDLNKTAVIMSQTGGGCRASNYIGFIRRALDKAEMGQIPVISLNANGMESTPGFKMTIPLLTRALQGVVYGDLFMRLLYATRPYELQAGAAEAVHQKWKKICQESLSKKSIPLFEFGKNVKGIIRDFDNIPLSSEEKPKVGIVGEILVKFSPLANNHIVELLEKEGAEAVMPDLMDFLLYCFYNQNFKHENLGASWKGKTLCNIAISLLESFRKTAKKELQKSKHFTAPSDIRELASLAREYVSLGNQTGEGWFLTGEMLELLSEGVDNIVCTQPFGCLPNHIVGKGVIKELKRHNPTANIIAVDYDAGASEVNQLNRIKLMLTVAQNKIRDKA</sequence>
<dbReference type="GO" id="GO:0046872">
    <property type="term" value="F:metal ion binding"/>
    <property type="evidence" value="ECO:0007669"/>
    <property type="project" value="UniProtKB-KW"/>
</dbReference>
<dbReference type="PANTHER" id="PTHR32329">
    <property type="entry name" value="BIFUNCTIONAL PROTEIN [INCLUDES 2-HYDROXYACYL-COA DEHYDRATASE (N-TER) AND ITS ACTIVATOR DOMAIN (C_TERM)-RELATED"/>
    <property type="match status" value="1"/>
</dbReference>
<dbReference type="InterPro" id="IPR018709">
    <property type="entry name" value="CoA_activase_DUF2229"/>
</dbReference>
<feature type="domain" description="ATPase BadF/BadG/BcrA/BcrD type" evidence="5">
    <location>
        <begin position="343"/>
        <end position="596"/>
    </location>
</feature>
<dbReference type="PANTHER" id="PTHR32329:SF4">
    <property type="entry name" value="ACTIVATOR OF 2-HYDROXYACYL-COA DEHYDRATASE"/>
    <property type="match status" value="1"/>
</dbReference>
<reference evidence="7" key="2">
    <citation type="submission" date="2013-03" db="EMBL/GenBank/DDBJ databases">
        <title>The Genome Sequence of Oribacterium sp. ACB1.</title>
        <authorList>
            <consortium name="The Broad Institute Genomics Platform"/>
            <consortium name="The Broad Institute Genome Sequencing Center for Infectious Disease"/>
            <person name="Earl A."/>
            <person name="Ward D."/>
            <person name="Feldgarden M."/>
            <person name="Gevers D."/>
            <person name="Sizova M."/>
            <person name="Hazen A."/>
            <person name="Epstein S."/>
            <person name="Walker B."/>
            <person name="Young S."/>
            <person name="Zeng Q."/>
            <person name="Gargeya S."/>
            <person name="Fitzgerald M."/>
            <person name="Haas B."/>
            <person name="Abouelleil A."/>
            <person name="Allen A.W."/>
            <person name="Alvarado L."/>
            <person name="Arachchi H.M."/>
            <person name="Berlin A.M."/>
            <person name="Chapman S.B."/>
            <person name="Gainer-Dewar J."/>
            <person name="Goldberg J."/>
            <person name="Griggs A."/>
            <person name="Gujja S."/>
            <person name="Hansen M."/>
            <person name="Howarth C."/>
            <person name="Imamovic A."/>
            <person name="Ireland A."/>
            <person name="Larimer J."/>
            <person name="McCowan C."/>
            <person name="Murphy C."/>
            <person name="Pearson M."/>
            <person name="Poon T.W."/>
            <person name="Priest M."/>
            <person name="Roberts A."/>
            <person name="Saif S."/>
            <person name="Shea T."/>
            <person name="Sisk P."/>
            <person name="Sykes S."/>
            <person name="Wortman J."/>
            <person name="Nusbaum C."/>
            <person name="Birren B."/>
        </authorList>
    </citation>
    <scope>NUCLEOTIDE SEQUENCE [LARGE SCALE GENOMIC DNA]</scope>
    <source>
        <strain evidence="7">ACB1</strain>
    </source>
</reference>
<name>G9WLN0_9FIRM</name>
<keyword evidence="2" id="KW-0479">Metal-binding</keyword>
<feature type="domain" description="ATPase BadF/BadG/BcrA/BcrD type" evidence="5">
    <location>
        <begin position="27"/>
        <end position="275"/>
    </location>
</feature>
<reference evidence="7" key="1">
    <citation type="submission" date="2011-08" db="EMBL/GenBank/DDBJ databases">
        <authorList>
            <consortium name="The Broad Institute Genome Sequencing Platform"/>
            <person name="Earl A."/>
            <person name="Ward D."/>
            <person name="Feldgarden M."/>
            <person name="Gevers D."/>
            <person name="Sizova M."/>
            <person name="Hazen A."/>
            <person name="Epstein S."/>
            <person name="Young S.K."/>
            <person name="Zeng Q."/>
            <person name="Gargeya S."/>
            <person name="Fitzgerald M."/>
            <person name="Haas B."/>
            <person name="Abouelleil A."/>
            <person name="Alvarado L."/>
            <person name="Arachchi H.M."/>
            <person name="Berlin A."/>
            <person name="Brown A."/>
            <person name="Chapman S.B."/>
            <person name="Chen Z."/>
            <person name="Dunbar C."/>
            <person name="Freedman E."/>
            <person name="Gearin G."/>
            <person name="Gellesch M."/>
            <person name="Goldberg J."/>
            <person name="Griggs A."/>
            <person name="Gujja S."/>
            <person name="Heiman D."/>
            <person name="Howarth C."/>
            <person name="Larson L."/>
            <person name="Lui A."/>
            <person name="MacDonald P.J.P."/>
            <person name="Montmayeur A."/>
            <person name="Murphy C."/>
            <person name="Neiman D."/>
            <person name="Pearson M."/>
            <person name="Priest M."/>
            <person name="Roberts A."/>
            <person name="Saif S."/>
            <person name="Shea T."/>
            <person name="Shenoy N."/>
            <person name="Sisk P."/>
            <person name="Stolte C."/>
            <person name="Sykes S."/>
            <person name="Wortman J."/>
            <person name="Nusbaum C."/>
            <person name="Birren B."/>
        </authorList>
    </citation>
    <scope>NUCLEOTIDE SEQUENCE</scope>
    <source>
        <strain evidence="7">ACB1</strain>
    </source>
</reference>
<evidence type="ECO:0000256" key="3">
    <source>
        <dbReference type="ARBA" id="ARBA00023004"/>
    </source>
</evidence>
<dbReference type="InterPro" id="IPR051805">
    <property type="entry name" value="Dehydratase_Activator_Redct"/>
</dbReference>
<evidence type="ECO:0000256" key="1">
    <source>
        <dbReference type="ARBA" id="ARBA00001966"/>
    </source>
</evidence>
<evidence type="ECO:0000256" key="4">
    <source>
        <dbReference type="ARBA" id="ARBA00023014"/>
    </source>
</evidence>
<evidence type="ECO:0000259" key="6">
    <source>
        <dbReference type="Pfam" id="PF09989"/>
    </source>
</evidence>
<dbReference type="NCBIfam" id="TIGR00241">
    <property type="entry name" value="CoA_E_activ"/>
    <property type="match status" value="1"/>
</dbReference>
<proteinExistence type="predicted"/>
<gene>
    <name evidence="7" type="ORF">HMPREF9625_00239</name>
</gene>
<dbReference type="STRING" id="796943.HMPREF9625_00239"/>
<feature type="domain" description="DUF2229" evidence="6">
    <location>
        <begin position="715"/>
        <end position="958"/>
    </location>
</feature>
<dbReference type="PATRIC" id="fig|796943.3.peg.623"/>
<dbReference type="InterPro" id="IPR043129">
    <property type="entry name" value="ATPase_NBD"/>
</dbReference>
<dbReference type="Gene3D" id="3.30.420.40">
    <property type="match status" value="4"/>
</dbReference>
<evidence type="ECO:0000256" key="2">
    <source>
        <dbReference type="ARBA" id="ARBA00022723"/>
    </source>
</evidence>
<comment type="caution">
    <text evidence="7">The sequence shown here is derived from an EMBL/GenBank/DDBJ whole genome shotgun (WGS) entry which is preliminary data.</text>
</comment>
<dbReference type="EMBL" id="AFZC02000003">
    <property type="protein sequence ID" value="EHL12685.1"/>
    <property type="molecule type" value="Genomic_DNA"/>
</dbReference>
<dbReference type="InterPro" id="IPR002731">
    <property type="entry name" value="ATPase_BadF"/>
</dbReference>
<dbReference type="Pfam" id="PF09989">
    <property type="entry name" value="DUF2229"/>
    <property type="match status" value="1"/>
</dbReference>
<evidence type="ECO:0008006" key="9">
    <source>
        <dbReference type="Google" id="ProtNLM"/>
    </source>
</evidence>
<accession>G9WLN0</accession>
<dbReference type="Pfam" id="PF01869">
    <property type="entry name" value="BcrAD_BadFG"/>
    <property type="match status" value="2"/>
</dbReference>
<dbReference type="CDD" id="cd24035">
    <property type="entry name" value="ASKHA_NBD_O66634-like_rpt2"/>
    <property type="match status" value="1"/>
</dbReference>
<protein>
    <recommendedName>
        <fullName evidence="9">CoA-substrate-specific enzyme activase</fullName>
    </recommendedName>
</protein>
<dbReference type="SUPFAM" id="SSF53067">
    <property type="entry name" value="Actin-like ATPase domain"/>
    <property type="match status" value="2"/>
</dbReference>
<evidence type="ECO:0000313" key="8">
    <source>
        <dbReference type="Proteomes" id="UP000018461"/>
    </source>
</evidence>
<evidence type="ECO:0000259" key="5">
    <source>
        <dbReference type="Pfam" id="PF01869"/>
    </source>
</evidence>